<dbReference type="KEGG" id="nai:NECAME_16841"/>
<dbReference type="AlphaFoldDB" id="W2TT45"/>
<feature type="compositionally biased region" description="Basic and acidic residues" evidence="1">
    <location>
        <begin position="1"/>
        <end position="19"/>
    </location>
</feature>
<organism evidence="2 3">
    <name type="scientific">Necator americanus</name>
    <name type="common">Human hookworm</name>
    <dbReference type="NCBI Taxonomy" id="51031"/>
    <lineage>
        <taxon>Eukaryota</taxon>
        <taxon>Metazoa</taxon>
        <taxon>Ecdysozoa</taxon>
        <taxon>Nematoda</taxon>
        <taxon>Chromadorea</taxon>
        <taxon>Rhabditida</taxon>
        <taxon>Rhabditina</taxon>
        <taxon>Rhabditomorpha</taxon>
        <taxon>Strongyloidea</taxon>
        <taxon>Ancylostomatidae</taxon>
        <taxon>Bunostominae</taxon>
        <taxon>Necator</taxon>
    </lineage>
</organism>
<keyword evidence="3" id="KW-1185">Reference proteome</keyword>
<feature type="non-terminal residue" evidence="2">
    <location>
        <position position="73"/>
    </location>
</feature>
<gene>
    <name evidence="2" type="ORF">NECAME_16841</name>
</gene>
<proteinExistence type="predicted"/>
<accession>W2TT45</accession>
<name>W2TT45_NECAM</name>
<evidence type="ECO:0000313" key="3">
    <source>
        <dbReference type="Proteomes" id="UP000053676"/>
    </source>
</evidence>
<sequence length="73" mass="8005">MRTRERNEKKKRGTFEEISHANTPTMTTTTNDSSLLGGHECAQLWGCTHQRAGGGTGRMALKAKTHATHTAHT</sequence>
<reference evidence="3" key="1">
    <citation type="journal article" date="2014" name="Nat. Genet.">
        <title>Genome of the human hookworm Necator americanus.</title>
        <authorList>
            <person name="Tang Y.T."/>
            <person name="Gao X."/>
            <person name="Rosa B.A."/>
            <person name="Abubucker S."/>
            <person name="Hallsworth-Pepin K."/>
            <person name="Martin J."/>
            <person name="Tyagi R."/>
            <person name="Heizer E."/>
            <person name="Zhang X."/>
            <person name="Bhonagiri-Palsikar V."/>
            <person name="Minx P."/>
            <person name="Warren W.C."/>
            <person name="Wang Q."/>
            <person name="Zhan B."/>
            <person name="Hotez P.J."/>
            <person name="Sternberg P.W."/>
            <person name="Dougall A."/>
            <person name="Gaze S.T."/>
            <person name="Mulvenna J."/>
            <person name="Sotillo J."/>
            <person name="Ranganathan S."/>
            <person name="Rabelo E.M."/>
            <person name="Wilson R.K."/>
            <person name="Felgner P.L."/>
            <person name="Bethony J."/>
            <person name="Hawdon J.M."/>
            <person name="Gasser R.B."/>
            <person name="Loukas A."/>
            <person name="Mitreva M."/>
        </authorList>
    </citation>
    <scope>NUCLEOTIDE SEQUENCE [LARGE SCALE GENOMIC DNA]</scope>
</reference>
<dbReference type="EMBL" id="KI657775">
    <property type="protein sequence ID" value="ETN85245.1"/>
    <property type="molecule type" value="Genomic_DNA"/>
</dbReference>
<dbReference type="Proteomes" id="UP000053676">
    <property type="component" value="Unassembled WGS sequence"/>
</dbReference>
<feature type="region of interest" description="Disordered" evidence="1">
    <location>
        <begin position="1"/>
        <end position="32"/>
    </location>
</feature>
<evidence type="ECO:0000313" key="2">
    <source>
        <dbReference type="EMBL" id="ETN85245.1"/>
    </source>
</evidence>
<evidence type="ECO:0000256" key="1">
    <source>
        <dbReference type="SAM" id="MobiDB-lite"/>
    </source>
</evidence>
<protein>
    <submittedName>
        <fullName evidence="2">Uncharacterized protein</fullName>
    </submittedName>
</protein>